<dbReference type="InterPro" id="IPR011009">
    <property type="entry name" value="Kinase-like_dom_sf"/>
</dbReference>
<evidence type="ECO:0000256" key="1">
    <source>
        <dbReference type="ARBA" id="ARBA00004167"/>
    </source>
</evidence>
<evidence type="ECO:0000256" key="19">
    <source>
        <dbReference type="ARBA" id="ARBA00056965"/>
    </source>
</evidence>
<dbReference type="CDD" id="cd06366">
    <property type="entry name" value="PBP1_GABAb_receptor"/>
    <property type="match status" value="1"/>
</dbReference>
<evidence type="ECO:0000313" key="23">
    <source>
        <dbReference type="EMBL" id="KRG03817.1"/>
    </source>
</evidence>
<proteinExistence type="predicted"/>
<evidence type="ECO:0000256" key="14">
    <source>
        <dbReference type="ARBA" id="ARBA00023157"/>
    </source>
</evidence>
<dbReference type="FunFam" id="1.10.510.10:FF:001227">
    <property type="entry name" value="Tyrosine-protein kinase receptor"/>
    <property type="match status" value="1"/>
</dbReference>
<dbReference type="KEGG" id="dmo:Dmoj_GI26589"/>
<feature type="binding site" evidence="20">
    <location>
        <position position="919"/>
    </location>
    <ligand>
        <name>ATP</name>
        <dbReference type="ChEBI" id="CHEBI:30616"/>
    </ligand>
</feature>
<dbReference type="PROSITE" id="PS00107">
    <property type="entry name" value="PROTEIN_KINASE_ATP"/>
    <property type="match status" value="1"/>
</dbReference>
<dbReference type="EMBL" id="CH933807">
    <property type="protein sequence ID" value="KRG03818.1"/>
    <property type="molecule type" value="Genomic_DNA"/>
</dbReference>
<evidence type="ECO:0000256" key="18">
    <source>
        <dbReference type="ARBA" id="ARBA00051243"/>
    </source>
</evidence>
<keyword evidence="12 21" id="KW-0472">Membrane</keyword>
<protein>
    <recommendedName>
        <fullName evidence="2">receptor protein-tyrosine kinase</fullName>
        <ecNumber evidence="2">2.7.10.1</ecNumber>
    </recommendedName>
</protein>
<dbReference type="EMBL" id="CH933807">
    <property type="protein sequence ID" value="KRG03817.1"/>
    <property type="molecule type" value="Genomic_DNA"/>
</dbReference>
<sequence length="1276" mass="146364">MLKKPNMLFKKNRVLVMPFAVAFLCLPVYIESSNKCLKTNNYFSINPSNNGFGIGLQVTNRSTHQVMTRIFAIFLKEVLNYKDVQIIPLVFENSSDPENALRTLKYVKYYKGHHQISMINLEVWTPYTVHKEPQPNIYSAGASIAPGRFSWFVPRSQITTDTKDCSLHYEVFRDINNVYYSLYIMENNIMSILSNRSVEEYTNPNCANIKCATLIAEWRDDSYFITEELYDSYLNVVWLGHQFRDTIQELDTIYKSSYTRGQKRFVVLHWIPSDVINANIKFTQISLPRCEDHEYLKRSNCRYELTPILKYYPGSLIYDKRMMYALRNFYINDTDLENILNELSVQRAYTKDSEELFNNVACNWLLQNFKTYSQWVLPKTVKTLSIGGIFPLHITDRGHANIIEASQKAVDVINENKTILPNYHLELLIKDGQCKSDMVLKSFIHYFNEPNLLGVLGPACSETVEPIAGISKHLNMMVISYSAEGDSFVDREAYPYFFRTIGSNSEYVDAYIKIMQRLGWTRVSTLTEDTQQYTGYLSRMENKLRLYNFTLAFSRKVPSDVTATDMREHLVKLKESYSRIIIAELQSDNAAITICEAIKLGMTQTENYVWFLPSWLSKDFKMWSIKVDNRCSIDQFRNAIEGHLSIRHTPFGELNAEMQEGISINSWLTTYKNMYPSFSSYVGFVYDAVWTYALAAHKLLENNTYAFNELRSIEVTKQLSKLISETDFNGLSGNVRFGTGEFGGSRIIDLDILQWTNSTHERIGLFKPIIEGEAANMHINGGRLIFSTEKAFHGQVPEDGRYDCSFSALARCLDVTCDIASMIFIIFQCLTVIVLMSLISCYFWKKRFDRKVRRSAQIMKMFGIDLISPSRNKVNTLDKWEVQKDNVVINRRLGEGAFGTVYGGEARLDSDEWTAVAVKTLKAGQSTEDRLDFLAEAEAMKKFNHKNIIKLLGVCLQTEPIYTIMEFMLYGDLKTYLLARRNMVNEKLTDESDISSKRLTMYAMDVASGLAYLAEQKYVHRDIACRNCLVNSQRVVKIGDFGMARPTFESDYYCFNRKGVRKLFPVRWMPPETLSLGLFTPGSDIWSFGVVLFEIITFGSYPYQGLTNNQVLDFVKAGNTLQIPSGVKPQLEGLLKSCWSQDVSKRPTALEIIEYISNYPRLLTPSIDFSGTAVQLSESECDEVELLPTCHKPFSSSNEPTLDLLPHHQRCFDNFHKNNTENEFPKLGENDGSDSPCNDISFSQTTPDGYSIMAPLLKHQLDDISNGKKSLTNNTR</sequence>
<dbReference type="Proteomes" id="UP000009192">
    <property type="component" value="Unassembled WGS sequence"/>
</dbReference>
<dbReference type="GO" id="GO:0004714">
    <property type="term" value="F:transmembrane receptor protein tyrosine kinase activity"/>
    <property type="evidence" value="ECO:0007669"/>
    <property type="project" value="UniProtKB-EC"/>
</dbReference>
<dbReference type="Gene3D" id="3.30.200.20">
    <property type="entry name" value="Phosphorylase Kinase, domain 1"/>
    <property type="match status" value="1"/>
</dbReference>
<dbReference type="GO" id="GO:0005886">
    <property type="term" value="C:plasma membrane"/>
    <property type="evidence" value="ECO:0007669"/>
    <property type="project" value="TreeGrafter"/>
</dbReference>
<comment type="function">
    <text evidence="19">Receptor for basic fibroblast growth factor.</text>
</comment>
<reference evidence="23 24" key="1">
    <citation type="journal article" date="2007" name="Nature">
        <title>Evolution of genes and genomes on the Drosophila phylogeny.</title>
        <authorList>
            <consortium name="Drosophila 12 Genomes Consortium"/>
            <person name="Clark A.G."/>
            <person name="Eisen M.B."/>
            <person name="Smith D.R."/>
            <person name="Bergman C.M."/>
            <person name="Oliver B."/>
            <person name="Markow T.A."/>
            <person name="Kaufman T.C."/>
            <person name="Kellis M."/>
            <person name="Gelbart W."/>
            <person name="Iyer V.N."/>
            <person name="Pollard D.A."/>
            <person name="Sackton T.B."/>
            <person name="Larracuente A.M."/>
            <person name="Singh N.D."/>
            <person name="Abad J.P."/>
            <person name="Abt D.N."/>
            <person name="Adryan B."/>
            <person name="Aguade M."/>
            <person name="Akashi H."/>
            <person name="Anderson W.W."/>
            <person name="Aquadro C.F."/>
            <person name="Ardell D.H."/>
            <person name="Arguello R."/>
            <person name="Artieri C.G."/>
            <person name="Barbash D.A."/>
            <person name="Barker D."/>
            <person name="Barsanti P."/>
            <person name="Batterham P."/>
            <person name="Batzoglou S."/>
            <person name="Begun D."/>
            <person name="Bhutkar A."/>
            <person name="Blanco E."/>
            <person name="Bosak S.A."/>
            <person name="Bradley R.K."/>
            <person name="Brand A.D."/>
            <person name="Brent M.R."/>
            <person name="Brooks A.N."/>
            <person name="Brown R.H."/>
            <person name="Butlin R.K."/>
            <person name="Caggese C."/>
            <person name="Calvi B.R."/>
            <person name="Bernardo de Carvalho A."/>
            <person name="Caspi A."/>
            <person name="Castrezana S."/>
            <person name="Celniker S.E."/>
            <person name="Chang J.L."/>
            <person name="Chapple C."/>
            <person name="Chatterji S."/>
            <person name="Chinwalla A."/>
            <person name="Civetta A."/>
            <person name="Clifton S.W."/>
            <person name="Comeron J.M."/>
            <person name="Costello J.C."/>
            <person name="Coyne J.A."/>
            <person name="Daub J."/>
            <person name="David R.G."/>
            <person name="Delcher A.L."/>
            <person name="Delehaunty K."/>
            <person name="Do C.B."/>
            <person name="Ebling H."/>
            <person name="Edwards K."/>
            <person name="Eickbush T."/>
            <person name="Evans J.D."/>
            <person name="Filipski A."/>
            <person name="Findeiss S."/>
            <person name="Freyhult E."/>
            <person name="Fulton L."/>
            <person name="Fulton R."/>
            <person name="Garcia A.C."/>
            <person name="Gardiner A."/>
            <person name="Garfield D.A."/>
            <person name="Garvin B.E."/>
            <person name="Gibson G."/>
            <person name="Gilbert D."/>
            <person name="Gnerre S."/>
            <person name="Godfrey J."/>
            <person name="Good R."/>
            <person name="Gotea V."/>
            <person name="Gravely B."/>
            <person name="Greenberg A.J."/>
            <person name="Griffiths-Jones S."/>
            <person name="Gross S."/>
            <person name="Guigo R."/>
            <person name="Gustafson E.A."/>
            <person name="Haerty W."/>
            <person name="Hahn M.W."/>
            <person name="Halligan D.L."/>
            <person name="Halpern A.L."/>
            <person name="Halter G.M."/>
            <person name="Han M.V."/>
            <person name="Heger A."/>
            <person name="Hillier L."/>
            <person name="Hinrichs A.S."/>
            <person name="Holmes I."/>
            <person name="Hoskins R.A."/>
            <person name="Hubisz M.J."/>
            <person name="Hultmark D."/>
            <person name="Huntley M.A."/>
            <person name="Jaffe D.B."/>
            <person name="Jagadeeshan S."/>
            <person name="Jeck W.R."/>
            <person name="Johnson J."/>
            <person name="Jones C.D."/>
            <person name="Jordan W.C."/>
            <person name="Karpen G.H."/>
            <person name="Kataoka E."/>
            <person name="Keightley P.D."/>
            <person name="Kheradpour P."/>
            <person name="Kirkness E.F."/>
            <person name="Koerich L.B."/>
            <person name="Kristiansen K."/>
            <person name="Kudrna D."/>
            <person name="Kulathinal R.J."/>
            <person name="Kumar S."/>
            <person name="Kwok R."/>
            <person name="Lander E."/>
            <person name="Langley C.H."/>
            <person name="Lapoint R."/>
            <person name="Lazzaro B.P."/>
            <person name="Lee S.J."/>
            <person name="Levesque L."/>
            <person name="Li R."/>
            <person name="Lin C.F."/>
            <person name="Lin M.F."/>
            <person name="Lindblad-Toh K."/>
            <person name="Llopart A."/>
            <person name="Long M."/>
            <person name="Low L."/>
            <person name="Lozovsky E."/>
            <person name="Lu J."/>
            <person name="Luo M."/>
            <person name="Machado C.A."/>
            <person name="Makalowski W."/>
            <person name="Marzo M."/>
            <person name="Matsuda M."/>
            <person name="Matzkin L."/>
            <person name="McAllister B."/>
            <person name="McBride C.S."/>
            <person name="McKernan B."/>
            <person name="McKernan K."/>
            <person name="Mendez-Lago M."/>
            <person name="Minx P."/>
            <person name="Mollenhauer M.U."/>
            <person name="Montooth K."/>
            <person name="Mount S.M."/>
            <person name="Mu X."/>
            <person name="Myers E."/>
            <person name="Negre B."/>
            <person name="Newfeld S."/>
            <person name="Nielsen R."/>
            <person name="Noor M.A."/>
            <person name="O'Grady P."/>
            <person name="Pachter L."/>
            <person name="Papaceit M."/>
            <person name="Parisi M.J."/>
            <person name="Parisi M."/>
            <person name="Parts L."/>
            <person name="Pedersen J.S."/>
            <person name="Pesole G."/>
            <person name="Phillippy A.M."/>
            <person name="Ponting C.P."/>
            <person name="Pop M."/>
            <person name="Porcelli D."/>
            <person name="Powell J.R."/>
            <person name="Prohaska S."/>
            <person name="Pruitt K."/>
            <person name="Puig M."/>
            <person name="Quesneville H."/>
            <person name="Ram K.R."/>
            <person name="Rand D."/>
            <person name="Rasmussen M.D."/>
            <person name="Reed L.K."/>
            <person name="Reenan R."/>
            <person name="Reily A."/>
            <person name="Remington K.A."/>
            <person name="Rieger T.T."/>
            <person name="Ritchie M.G."/>
            <person name="Robin C."/>
            <person name="Rogers Y.H."/>
            <person name="Rohde C."/>
            <person name="Rozas J."/>
            <person name="Rubenfield M.J."/>
            <person name="Ruiz A."/>
            <person name="Russo S."/>
            <person name="Salzberg S.L."/>
            <person name="Sanchez-Gracia A."/>
            <person name="Saranga D.J."/>
            <person name="Sato H."/>
            <person name="Schaeffer S.W."/>
            <person name="Schatz M.C."/>
            <person name="Schlenke T."/>
            <person name="Schwartz R."/>
            <person name="Segarra C."/>
            <person name="Singh R.S."/>
            <person name="Sirot L."/>
            <person name="Sirota M."/>
            <person name="Sisneros N.B."/>
            <person name="Smith C.D."/>
            <person name="Smith T.F."/>
            <person name="Spieth J."/>
            <person name="Stage D.E."/>
            <person name="Stark A."/>
            <person name="Stephan W."/>
            <person name="Strausberg R.L."/>
            <person name="Strempel S."/>
            <person name="Sturgill D."/>
            <person name="Sutton G."/>
            <person name="Sutton G.G."/>
            <person name="Tao W."/>
            <person name="Teichmann S."/>
            <person name="Tobari Y.N."/>
            <person name="Tomimura Y."/>
            <person name="Tsolas J.M."/>
            <person name="Valente V.L."/>
            <person name="Venter E."/>
            <person name="Venter J.C."/>
            <person name="Vicario S."/>
            <person name="Vieira F.G."/>
            <person name="Vilella A.J."/>
            <person name="Villasante A."/>
            <person name="Walenz B."/>
            <person name="Wang J."/>
            <person name="Wasserman M."/>
            <person name="Watts T."/>
            <person name="Wilson D."/>
            <person name="Wilson R.K."/>
            <person name="Wing R.A."/>
            <person name="Wolfner M.F."/>
            <person name="Wong A."/>
            <person name="Wong G.K."/>
            <person name="Wu C.I."/>
            <person name="Wu G."/>
            <person name="Yamamoto D."/>
            <person name="Yang H.P."/>
            <person name="Yang S.P."/>
            <person name="Yorke J.A."/>
            <person name="Yoshida K."/>
            <person name="Zdobnov E."/>
            <person name="Zhang P."/>
            <person name="Zhang Y."/>
            <person name="Zimin A.V."/>
            <person name="Baldwin J."/>
            <person name="Abdouelleil A."/>
            <person name="Abdulkadir J."/>
            <person name="Abebe A."/>
            <person name="Abera B."/>
            <person name="Abreu J."/>
            <person name="Acer S.C."/>
            <person name="Aftuck L."/>
            <person name="Alexander A."/>
            <person name="An P."/>
            <person name="Anderson E."/>
            <person name="Anderson S."/>
            <person name="Arachi H."/>
            <person name="Azer M."/>
            <person name="Bachantsang P."/>
            <person name="Barry A."/>
            <person name="Bayul T."/>
            <person name="Berlin A."/>
            <person name="Bessette D."/>
            <person name="Bloom T."/>
            <person name="Blye J."/>
            <person name="Boguslavskiy L."/>
            <person name="Bonnet C."/>
            <person name="Boukhgalter B."/>
            <person name="Bourzgui I."/>
            <person name="Brown A."/>
            <person name="Cahill P."/>
            <person name="Channer S."/>
            <person name="Cheshatsang Y."/>
            <person name="Chuda L."/>
            <person name="Citroen M."/>
            <person name="Collymore A."/>
            <person name="Cooke P."/>
            <person name="Costello M."/>
            <person name="D'Aco K."/>
            <person name="Daza R."/>
            <person name="De Haan G."/>
            <person name="DeGray S."/>
            <person name="DeMaso C."/>
            <person name="Dhargay N."/>
            <person name="Dooley K."/>
            <person name="Dooley E."/>
            <person name="Doricent M."/>
            <person name="Dorje P."/>
            <person name="Dorjee K."/>
            <person name="Dupes A."/>
            <person name="Elong R."/>
            <person name="Falk J."/>
            <person name="Farina A."/>
            <person name="Faro S."/>
            <person name="Ferguson D."/>
            <person name="Fisher S."/>
            <person name="Foley C.D."/>
            <person name="Franke A."/>
            <person name="Friedrich D."/>
            <person name="Gadbois L."/>
            <person name="Gearin G."/>
            <person name="Gearin C.R."/>
            <person name="Giannoukos G."/>
            <person name="Goode T."/>
            <person name="Graham J."/>
            <person name="Grandbois E."/>
            <person name="Grewal S."/>
            <person name="Gyaltsen K."/>
            <person name="Hafez N."/>
            <person name="Hagos B."/>
            <person name="Hall J."/>
            <person name="Henson C."/>
            <person name="Hollinger A."/>
            <person name="Honan T."/>
            <person name="Huard M.D."/>
            <person name="Hughes L."/>
            <person name="Hurhula B."/>
            <person name="Husby M.E."/>
            <person name="Kamat A."/>
            <person name="Kanga B."/>
            <person name="Kashin S."/>
            <person name="Khazanovich D."/>
            <person name="Kisner P."/>
            <person name="Lance K."/>
            <person name="Lara M."/>
            <person name="Lee W."/>
            <person name="Lennon N."/>
            <person name="Letendre F."/>
            <person name="LeVine R."/>
            <person name="Lipovsky A."/>
            <person name="Liu X."/>
            <person name="Liu J."/>
            <person name="Liu S."/>
            <person name="Lokyitsang T."/>
            <person name="Lokyitsang Y."/>
            <person name="Lubonja R."/>
            <person name="Lui A."/>
            <person name="MacDonald P."/>
            <person name="Magnisalis V."/>
            <person name="Maru K."/>
            <person name="Matthews C."/>
            <person name="McCusker W."/>
            <person name="McDonough S."/>
            <person name="Mehta T."/>
            <person name="Meldrim J."/>
            <person name="Meneus L."/>
            <person name="Mihai O."/>
            <person name="Mihalev A."/>
            <person name="Mihova T."/>
            <person name="Mittelman R."/>
            <person name="Mlenga V."/>
            <person name="Montmayeur A."/>
            <person name="Mulrain L."/>
            <person name="Navidi A."/>
            <person name="Naylor J."/>
            <person name="Negash T."/>
            <person name="Nguyen T."/>
            <person name="Nguyen N."/>
            <person name="Nicol R."/>
            <person name="Norbu C."/>
            <person name="Norbu N."/>
            <person name="Novod N."/>
            <person name="O'Neill B."/>
            <person name="Osman S."/>
            <person name="Markiewicz E."/>
            <person name="Oyono O.L."/>
            <person name="Patti C."/>
            <person name="Phunkhang P."/>
            <person name="Pierre F."/>
            <person name="Priest M."/>
            <person name="Raghuraman S."/>
            <person name="Rege F."/>
            <person name="Reyes R."/>
            <person name="Rise C."/>
            <person name="Rogov P."/>
            <person name="Ross K."/>
            <person name="Ryan E."/>
            <person name="Settipalli S."/>
            <person name="Shea T."/>
            <person name="Sherpa N."/>
            <person name="Shi L."/>
            <person name="Shih D."/>
            <person name="Sparrow T."/>
            <person name="Spaulding J."/>
            <person name="Stalker J."/>
            <person name="Stange-Thomann N."/>
            <person name="Stavropoulos S."/>
            <person name="Stone C."/>
            <person name="Strader C."/>
            <person name="Tesfaye S."/>
            <person name="Thomson T."/>
            <person name="Thoulutsang Y."/>
            <person name="Thoulutsang D."/>
            <person name="Topham K."/>
            <person name="Topping I."/>
            <person name="Tsamla T."/>
            <person name="Vassiliev H."/>
            <person name="Vo A."/>
            <person name="Wangchuk T."/>
            <person name="Wangdi T."/>
            <person name="Weiand M."/>
            <person name="Wilkinson J."/>
            <person name="Wilson A."/>
            <person name="Yadav S."/>
            <person name="Young G."/>
            <person name="Yu Q."/>
            <person name="Zembek L."/>
            <person name="Zhong D."/>
            <person name="Zimmer A."/>
            <person name="Zwirko Z."/>
            <person name="Jaffe D.B."/>
            <person name="Alvarez P."/>
            <person name="Brockman W."/>
            <person name="Butler J."/>
            <person name="Chin C."/>
            <person name="Gnerre S."/>
            <person name="Grabherr M."/>
            <person name="Kleber M."/>
            <person name="Mauceli E."/>
            <person name="MacCallum I."/>
        </authorList>
    </citation>
    <scope>NUCLEOTIDE SEQUENCE [LARGE SCALE GENOMIC DNA]</scope>
    <source>
        <strain evidence="23">TSC#15081-1352.22</strain>
        <strain evidence="24">Tucson 15081-1352.22</strain>
    </source>
</reference>
<evidence type="ECO:0000256" key="7">
    <source>
        <dbReference type="ARBA" id="ARBA00022737"/>
    </source>
</evidence>
<dbReference type="PANTHER" id="PTHR24416">
    <property type="entry name" value="TYROSINE-PROTEIN KINASE RECEPTOR"/>
    <property type="match status" value="1"/>
</dbReference>
<evidence type="ECO:0000259" key="22">
    <source>
        <dbReference type="PROSITE" id="PS50011"/>
    </source>
</evidence>
<keyword evidence="8 20" id="KW-0547">Nucleotide-binding</keyword>
<dbReference type="CDD" id="cd00192">
    <property type="entry name" value="PTKc"/>
    <property type="match status" value="1"/>
</dbReference>
<keyword evidence="24" id="KW-1185">Reference proteome</keyword>
<dbReference type="InParanoid" id="A0A0Q9X8V6"/>
<dbReference type="PANTHER" id="PTHR24416:SF489">
    <property type="entry name" value="PROTEIN KINASE DOMAIN-CONTAINING PROTEIN"/>
    <property type="match status" value="1"/>
</dbReference>
<keyword evidence="15" id="KW-0675">Receptor</keyword>
<dbReference type="Pfam" id="PF07714">
    <property type="entry name" value="PK_Tyr_Ser-Thr"/>
    <property type="match status" value="1"/>
</dbReference>
<keyword evidence="5 21" id="KW-0812">Transmembrane</keyword>
<keyword evidence="14" id="KW-1015">Disulfide bond</keyword>
<evidence type="ECO:0000256" key="8">
    <source>
        <dbReference type="ARBA" id="ARBA00022741"/>
    </source>
</evidence>
<keyword evidence="4" id="KW-0808">Transferase</keyword>
<evidence type="ECO:0000256" key="17">
    <source>
        <dbReference type="ARBA" id="ARBA00023319"/>
    </source>
</evidence>
<evidence type="ECO:0000256" key="6">
    <source>
        <dbReference type="ARBA" id="ARBA00022729"/>
    </source>
</evidence>
<evidence type="ECO:0000256" key="4">
    <source>
        <dbReference type="ARBA" id="ARBA00022679"/>
    </source>
</evidence>
<evidence type="ECO:0000256" key="15">
    <source>
        <dbReference type="ARBA" id="ARBA00023170"/>
    </source>
</evidence>
<evidence type="ECO:0000256" key="9">
    <source>
        <dbReference type="ARBA" id="ARBA00022777"/>
    </source>
</evidence>
<evidence type="ECO:0000256" key="12">
    <source>
        <dbReference type="ARBA" id="ARBA00023136"/>
    </source>
</evidence>
<reference evidence="23" key="2">
    <citation type="journal article" date="2008" name="Bioinformatics">
        <title>Assembly reconciliation.</title>
        <authorList>
            <person name="Zimin A.V."/>
            <person name="Smith D.R."/>
            <person name="Sutton G."/>
            <person name="Yorke J.A."/>
        </authorList>
    </citation>
    <scope>NUCLEOTIDE SEQUENCE</scope>
    <source>
        <strain evidence="23">TSC#15081-1352.22</strain>
    </source>
</reference>
<dbReference type="InterPro" id="IPR000719">
    <property type="entry name" value="Prot_kinase_dom"/>
</dbReference>
<keyword evidence="3" id="KW-0597">Phosphoprotein</keyword>
<comment type="catalytic activity">
    <reaction evidence="18">
        <text>L-tyrosyl-[protein] + ATP = O-phospho-L-tyrosyl-[protein] + ADP + H(+)</text>
        <dbReference type="Rhea" id="RHEA:10596"/>
        <dbReference type="Rhea" id="RHEA-COMP:10136"/>
        <dbReference type="Rhea" id="RHEA-COMP:20101"/>
        <dbReference type="ChEBI" id="CHEBI:15378"/>
        <dbReference type="ChEBI" id="CHEBI:30616"/>
        <dbReference type="ChEBI" id="CHEBI:46858"/>
        <dbReference type="ChEBI" id="CHEBI:61978"/>
        <dbReference type="ChEBI" id="CHEBI:456216"/>
        <dbReference type="EC" id="2.7.10.1"/>
    </reaction>
</comment>
<evidence type="ECO:0000256" key="5">
    <source>
        <dbReference type="ARBA" id="ARBA00022692"/>
    </source>
</evidence>
<keyword evidence="6" id="KW-0732">Signal</keyword>
<dbReference type="PRINTS" id="PR00109">
    <property type="entry name" value="TYRKINASE"/>
</dbReference>
<dbReference type="Gene3D" id="3.40.50.2300">
    <property type="match status" value="2"/>
</dbReference>
<dbReference type="Gene3D" id="1.10.510.10">
    <property type="entry name" value="Transferase(Phosphotransferase) domain 1"/>
    <property type="match status" value="1"/>
</dbReference>
<evidence type="ECO:0000256" key="3">
    <source>
        <dbReference type="ARBA" id="ARBA00022553"/>
    </source>
</evidence>
<feature type="transmembrane region" description="Helical" evidence="21">
    <location>
        <begin position="819"/>
        <end position="844"/>
    </location>
</feature>
<dbReference type="InterPro" id="IPR001828">
    <property type="entry name" value="ANF_lig-bd_rcpt"/>
</dbReference>
<evidence type="ECO:0000313" key="24">
    <source>
        <dbReference type="Proteomes" id="UP000009192"/>
    </source>
</evidence>
<evidence type="ECO:0000256" key="13">
    <source>
        <dbReference type="ARBA" id="ARBA00023137"/>
    </source>
</evidence>
<evidence type="ECO:0000256" key="21">
    <source>
        <dbReference type="SAM" id="Phobius"/>
    </source>
</evidence>
<dbReference type="PROSITE" id="PS50011">
    <property type="entry name" value="PROTEIN_KINASE_DOM"/>
    <property type="match status" value="1"/>
</dbReference>
<dbReference type="InterPro" id="IPR020635">
    <property type="entry name" value="Tyr_kinase_cat_dom"/>
</dbReference>
<keyword evidence="11 21" id="KW-1133">Transmembrane helix</keyword>
<dbReference type="EC" id="2.7.10.1" evidence="2"/>
<evidence type="ECO:0000256" key="2">
    <source>
        <dbReference type="ARBA" id="ARBA00011902"/>
    </source>
</evidence>
<dbReference type="SUPFAM" id="SSF53822">
    <property type="entry name" value="Periplasmic binding protein-like I"/>
    <property type="match status" value="1"/>
</dbReference>
<dbReference type="Pfam" id="PF01094">
    <property type="entry name" value="ANF_receptor"/>
    <property type="match status" value="1"/>
</dbReference>
<evidence type="ECO:0000256" key="10">
    <source>
        <dbReference type="ARBA" id="ARBA00022840"/>
    </source>
</evidence>
<dbReference type="GO" id="GO:0007169">
    <property type="term" value="P:cell surface receptor protein tyrosine kinase signaling pathway"/>
    <property type="evidence" value="ECO:0007669"/>
    <property type="project" value="TreeGrafter"/>
</dbReference>
<evidence type="ECO:0000256" key="20">
    <source>
        <dbReference type="PROSITE-ProRule" id="PRU10141"/>
    </source>
</evidence>
<dbReference type="InterPro" id="IPR001245">
    <property type="entry name" value="Ser-Thr/Tyr_kinase_cat_dom"/>
</dbReference>
<feature type="domain" description="Protein kinase" evidence="22">
    <location>
        <begin position="887"/>
        <end position="1162"/>
    </location>
</feature>
<dbReference type="SMART" id="SM00219">
    <property type="entry name" value="TyrKc"/>
    <property type="match status" value="1"/>
</dbReference>
<dbReference type="InterPro" id="IPR008266">
    <property type="entry name" value="Tyr_kinase_AS"/>
</dbReference>
<dbReference type="OrthoDB" id="73209at2759"/>
<name>A0A0Q9X8V6_DROMO</name>
<dbReference type="GO" id="GO:0043235">
    <property type="term" value="C:receptor complex"/>
    <property type="evidence" value="ECO:0007669"/>
    <property type="project" value="TreeGrafter"/>
</dbReference>
<organism evidence="23 24">
    <name type="scientific">Drosophila mojavensis</name>
    <name type="common">Fruit fly</name>
    <dbReference type="NCBI Taxonomy" id="7230"/>
    <lineage>
        <taxon>Eukaryota</taxon>
        <taxon>Metazoa</taxon>
        <taxon>Ecdysozoa</taxon>
        <taxon>Arthropoda</taxon>
        <taxon>Hexapoda</taxon>
        <taxon>Insecta</taxon>
        <taxon>Pterygota</taxon>
        <taxon>Neoptera</taxon>
        <taxon>Endopterygota</taxon>
        <taxon>Diptera</taxon>
        <taxon>Brachycera</taxon>
        <taxon>Muscomorpha</taxon>
        <taxon>Ephydroidea</taxon>
        <taxon>Drosophilidae</taxon>
        <taxon>Drosophila</taxon>
    </lineage>
</organism>
<dbReference type="InterPro" id="IPR017441">
    <property type="entry name" value="Protein_kinase_ATP_BS"/>
</dbReference>
<dbReference type="InterPro" id="IPR050122">
    <property type="entry name" value="RTK"/>
</dbReference>
<keyword evidence="10 20" id="KW-0067">ATP-binding</keyword>
<dbReference type="FunFam" id="3.30.200.20:FF:000593">
    <property type="entry name" value="Predicted protein"/>
    <property type="match status" value="1"/>
</dbReference>
<reference evidence="23" key="3">
    <citation type="submission" date="2015-11" db="EMBL/GenBank/DDBJ databases">
        <authorList>
            <consortium name="FlyBase"/>
        </authorList>
    </citation>
    <scope>NUCLEOTIDE SEQUENCE</scope>
    <source>
        <strain evidence="23">TSC#15081-1352.22</strain>
    </source>
</reference>
<gene>
    <name evidence="23" type="primary">Dmoj\GI26589</name>
    <name evidence="23" type="ORF">Dmoj_GI26589</name>
</gene>
<accession>A0A0Q9X8V6</accession>
<dbReference type="GO" id="GO:0005524">
    <property type="term" value="F:ATP binding"/>
    <property type="evidence" value="ECO:0007669"/>
    <property type="project" value="UniProtKB-UniRule"/>
</dbReference>
<keyword evidence="9" id="KW-0418">Kinase</keyword>
<comment type="subcellular location">
    <subcellularLocation>
        <location evidence="1">Membrane</location>
        <topology evidence="1">Single-pass membrane protein</topology>
    </subcellularLocation>
</comment>
<keyword evidence="13" id="KW-0829">Tyrosine-protein kinase</keyword>
<keyword evidence="16" id="KW-0325">Glycoprotein</keyword>
<keyword evidence="7" id="KW-0677">Repeat</keyword>
<evidence type="ECO:0000256" key="11">
    <source>
        <dbReference type="ARBA" id="ARBA00022989"/>
    </source>
</evidence>
<dbReference type="SUPFAM" id="SSF56112">
    <property type="entry name" value="Protein kinase-like (PK-like)"/>
    <property type="match status" value="1"/>
</dbReference>
<evidence type="ECO:0000256" key="16">
    <source>
        <dbReference type="ARBA" id="ARBA00023180"/>
    </source>
</evidence>
<dbReference type="AlphaFoldDB" id="A0A0Q9X8V6"/>
<dbReference type="InterPro" id="IPR028082">
    <property type="entry name" value="Peripla_BP_I"/>
</dbReference>
<dbReference type="PROSITE" id="PS00109">
    <property type="entry name" value="PROTEIN_KINASE_TYR"/>
    <property type="match status" value="1"/>
</dbReference>
<keyword evidence="17" id="KW-0393">Immunoglobulin domain</keyword>